<reference evidence="1" key="2">
    <citation type="submission" date="2022-09" db="EMBL/GenBank/DDBJ databases">
        <title>Biosynthetic gene clusters of Dactylosporangioum fulvum.</title>
        <authorList>
            <person name="Caradec T."/>
        </authorList>
    </citation>
    <scope>NUCLEOTIDE SEQUENCE</scope>
    <source>
        <strain evidence="1">NRRL B-16292</strain>
    </source>
</reference>
<protein>
    <submittedName>
        <fullName evidence="1">Uncharacterized protein</fullName>
    </submittedName>
</protein>
<reference evidence="1" key="1">
    <citation type="submission" date="2021-04" db="EMBL/GenBank/DDBJ databases">
        <authorList>
            <person name="Hartkoorn R.C."/>
            <person name="Beaudoing E."/>
            <person name="Hot D."/>
        </authorList>
    </citation>
    <scope>NUCLEOTIDE SEQUENCE</scope>
    <source>
        <strain evidence="1">NRRL B-16292</strain>
    </source>
</reference>
<dbReference type="EMBL" id="CP073720">
    <property type="protein sequence ID" value="UWP80396.1"/>
    <property type="molecule type" value="Genomic_DNA"/>
</dbReference>
<gene>
    <name evidence="1" type="ORF">Dfulv_35275</name>
</gene>
<proteinExistence type="predicted"/>
<organism evidence="1 2">
    <name type="scientific">Dactylosporangium fulvum</name>
    <dbReference type="NCBI Taxonomy" id="53359"/>
    <lineage>
        <taxon>Bacteria</taxon>
        <taxon>Bacillati</taxon>
        <taxon>Actinomycetota</taxon>
        <taxon>Actinomycetes</taxon>
        <taxon>Micromonosporales</taxon>
        <taxon>Micromonosporaceae</taxon>
        <taxon>Dactylosporangium</taxon>
    </lineage>
</organism>
<name>A0ABY5VX80_9ACTN</name>
<accession>A0ABY5VX80</accession>
<keyword evidence="2" id="KW-1185">Reference proteome</keyword>
<evidence type="ECO:0000313" key="2">
    <source>
        <dbReference type="Proteomes" id="UP001059617"/>
    </source>
</evidence>
<dbReference type="RefSeq" id="WP_259858156.1">
    <property type="nucleotide sequence ID" value="NZ_BAAAST010000009.1"/>
</dbReference>
<sequence>MVEFVAKLSAVDLGLYDLVRARDCGPDGLRECQERLGVEAMYCARVDTGRHQQRPGSRIGVICAHCTDNLREAVTLSGSWMQAVPNTSTDLHTVSA</sequence>
<evidence type="ECO:0000313" key="1">
    <source>
        <dbReference type="EMBL" id="UWP80396.1"/>
    </source>
</evidence>
<dbReference type="Proteomes" id="UP001059617">
    <property type="component" value="Chromosome"/>
</dbReference>